<evidence type="ECO:0000313" key="2">
    <source>
        <dbReference type="Proteomes" id="UP000008281"/>
    </source>
</evidence>
<dbReference type="EMBL" id="DS268638">
    <property type="protein sequence ID" value="EFO96127.1"/>
    <property type="molecule type" value="Genomic_DNA"/>
</dbReference>
<dbReference type="AlphaFoldDB" id="E3NFJ3"/>
<gene>
    <name evidence="1" type="ORF">CRE_22680</name>
</gene>
<keyword evidence="2" id="KW-1185">Reference proteome</keyword>
<dbReference type="Proteomes" id="UP000008281">
    <property type="component" value="Unassembled WGS sequence"/>
</dbReference>
<sequence>MNTTIEQCLDSLDYYLNNWGFQHKTIAPLVYGIHLKVERATYPEELMIKCLGKVIKAIDYGTKFNYVREPFLTLTDLIDEHRLQRITPSQRLSLARYLLAKQPRGEGVLQYYFRLFQRCFTSDAFLASNYINYSMVCSKAIDYVFREISGGGFHRQDALEMGVSILSKCLCKISRSDETLLKKRFDCLFNYLMTGFNQRSRQAAVAILVHVFSFSTNRNMTEDEKSNLTTEIISCFHGYRRNSIDIWNVHCFIQTSCKSSAVKDWIDWVMMNMSGDKSY</sequence>
<organism evidence="2">
    <name type="scientific">Caenorhabditis remanei</name>
    <name type="common">Caenorhabditis vulgaris</name>
    <dbReference type="NCBI Taxonomy" id="31234"/>
    <lineage>
        <taxon>Eukaryota</taxon>
        <taxon>Metazoa</taxon>
        <taxon>Ecdysozoa</taxon>
        <taxon>Nematoda</taxon>
        <taxon>Chromadorea</taxon>
        <taxon>Rhabditida</taxon>
        <taxon>Rhabditina</taxon>
        <taxon>Rhabditomorpha</taxon>
        <taxon>Rhabditoidea</taxon>
        <taxon>Rhabditidae</taxon>
        <taxon>Peloderinae</taxon>
        <taxon>Caenorhabditis</taxon>
    </lineage>
</organism>
<evidence type="ECO:0000313" key="1">
    <source>
        <dbReference type="EMBL" id="EFO96127.1"/>
    </source>
</evidence>
<protein>
    <submittedName>
        <fullName evidence="1">Uncharacterized protein</fullName>
    </submittedName>
</protein>
<dbReference type="InParanoid" id="E3NFJ3"/>
<name>E3NFJ3_CAERE</name>
<accession>E3NFJ3</accession>
<proteinExistence type="predicted"/>
<reference evidence="1" key="1">
    <citation type="submission" date="2007-07" db="EMBL/GenBank/DDBJ databases">
        <title>PCAP assembly of the Caenorhabditis remanei genome.</title>
        <authorList>
            <consortium name="The Caenorhabditis remanei Sequencing Consortium"/>
            <person name="Wilson R.K."/>
        </authorList>
    </citation>
    <scope>NUCLEOTIDE SEQUENCE [LARGE SCALE GENOMIC DNA]</scope>
    <source>
        <strain evidence="1">PB4641</strain>
    </source>
</reference>
<dbReference type="HOGENOM" id="CLU_998329_0_0_1"/>